<evidence type="ECO:0000313" key="8">
    <source>
        <dbReference type="WormBase" id="C14C10.3a"/>
    </source>
</evidence>
<accession>Q17973</accession>
<proteinExistence type="predicted"/>
<dbReference type="OrthoDB" id="5805943at2759"/>
<dbReference type="OMA" id="MWRFAVY"/>
<organism evidence="6 7">
    <name type="scientific">Caenorhabditis elegans</name>
    <dbReference type="NCBI Taxonomy" id="6239"/>
    <lineage>
        <taxon>Eukaryota</taxon>
        <taxon>Metazoa</taxon>
        <taxon>Ecdysozoa</taxon>
        <taxon>Nematoda</taxon>
        <taxon>Chromadorea</taxon>
        <taxon>Rhabditida</taxon>
        <taxon>Rhabditina</taxon>
        <taxon>Rhabditomorpha</taxon>
        <taxon>Rhabditoidea</taxon>
        <taxon>Rhabditidae</taxon>
        <taxon>Peloderinae</taxon>
        <taxon>Caenorhabditis</taxon>
    </lineage>
</organism>
<dbReference type="PANTHER" id="PTHR10981">
    <property type="entry name" value="BATTENIN"/>
    <property type="match status" value="1"/>
</dbReference>
<evidence type="ECO:0000313" key="7">
    <source>
        <dbReference type="Proteomes" id="UP000001940"/>
    </source>
</evidence>
<dbReference type="UCSC" id="C14C10.3a.1">
    <property type="organism name" value="c. elegans"/>
</dbReference>
<dbReference type="IntAct" id="Q17973">
    <property type="interactions" value="1"/>
</dbReference>
<sequence>MWRFAVYTQKATILNKTCLTAVRQSLKHTDGRFDYFRYLGNDASHAISVQKDQQIREVFSLDDFGLLSMKSQSLESISSAGNEHNFLDQLFRNDTLNAFSNVQIPTTVSSKELGGSNDIFGYDYVSELLSEGAIPEEIAEDLAMSTSSTDLDVLTSSSEPASYYDDQEPSTSGLEVTNLPFLMPKIDQQSKENRDSRQLMSEHIRRERKLNLSTTTPVNESDAQLFHVPESLNYQNIGHMLFPDSLPPETYTSQWKEGELPSISSQISSTETSFVDTATEFSLEHLEDLIADGAVDELHKLLKSLQTWPEWMFTGNRQDIVRINDVLRFIVENLCSEESEIIIRNFCGSHVLAEIPEDIIIHFTLRSITPECEVSSIMNNLETSSQWAHKRELRPNRMLVKTRLSELYAFAIQKSPEKALSLFSLCSKLNLDRTSDIFMKCYGETRASSDNFLKSFGDWKLLSNKYGTQQGIDDYWMAALKSDAKGLDKRIEALLLHSGKGEHPFATMARMICTLLKLARIDEALEVFQKVSVSGKHFKQQLASFVEQNDLECIERLAMLVERGMIAEKRRGGGGRSAVNKSVIVSVKCLDEAVHGVLDKFYGIGGQKTKKFVEKNIKKKIHRVDEEQLHELCKAIQSAWIQCSDSKESLERLFAWCQTNRVEVDQRAQKKLSSFQK</sequence>
<evidence type="ECO:0000256" key="3">
    <source>
        <dbReference type="ARBA" id="ARBA00022989"/>
    </source>
</evidence>
<dbReference type="AlphaFoldDB" id="Q17973"/>
<keyword evidence="3" id="KW-1133">Transmembrane helix</keyword>
<name>Q17973_CAEEL</name>
<dbReference type="STRING" id="6239.C14C10.3a.1"/>
<dbReference type="PaxDb" id="6239-C14C10.3a"/>
<dbReference type="GO" id="GO:0051453">
    <property type="term" value="P:regulation of intracellular pH"/>
    <property type="evidence" value="ECO:0000318"/>
    <property type="project" value="GO_Central"/>
</dbReference>
<dbReference type="AGR" id="WB:WBGene00007586"/>
<dbReference type="FunCoup" id="Q17973">
    <property type="interactions" value="429"/>
</dbReference>
<dbReference type="GO" id="GO:0012505">
    <property type="term" value="C:endomembrane system"/>
    <property type="evidence" value="ECO:0007669"/>
    <property type="project" value="UniProtKB-SubCell"/>
</dbReference>
<dbReference type="WormBase" id="C14C10.3a">
    <property type="protein sequence ID" value="CE05282"/>
    <property type="gene ID" value="WBGene00007586"/>
    <property type="gene designation" value="ril-2"/>
</dbReference>
<dbReference type="PANTHER" id="PTHR10981:SF3">
    <property type="entry name" value="RNAI-INDUCED LONGEVITY"/>
    <property type="match status" value="1"/>
</dbReference>
<reference evidence="6 7" key="1">
    <citation type="journal article" date="1998" name="Science">
        <title>Genome sequence of the nematode C. elegans: a platform for investigating biology.</title>
        <authorList>
            <consortium name="The C. elegans sequencing consortium"/>
            <person name="Sulson J.E."/>
            <person name="Waterston R."/>
        </authorList>
    </citation>
    <scope>NUCLEOTIDE SEQUENCE [LARGE SCALE GENOMIC DNA]</scope>
    <source>
        <strain evidence="6 7">Bristol N2</strain>
    </source>
</reference>
<feature type="compositionally biased region" description="Basic and acidic residues" evidence="5">
    <location>
        <begin position="188"/>
        <end position="199"/>
    </location>
</feature>
<comment type="subcellular location">
    <subcellularLocation>
        <location evidence="1">Endomembrane system</location>
        <topology evidence="1">Multi-pass membrane protein</topology>
    </subcellularLocation>
</comment>
<keyword evidence="2" id="KW-0812">Transmembrane</keyword>
<dbReference type="PIR" id="T19281">
    <property type="entry name" value="T19281"/>
</dbReference>
<feature type="region of interest" description="Disordered" evidence="5">
    <location>
        <begin position="154"/>
        <end position="199"/>
    </location>
</feature>
<evidence type="ECO:0000256" key="4">
    <source>
        <dbReference type="ARBA" id="ARBA00023136"/>
    </source>
</evidence>
<evidence type="ECO:0000313" key="6">
    <source>
        <dbReference type="EMBL" id="CAA98427.1"/>
    </source>
</evidence>
<protein>
    <submittedName>
        <fullName evidence="6">RNAi-Induced Longevity</fullName>
    </submittedName>
</protein>
<dbReference type="RefSeq" id="NP_001023658.1">
    <property type="nucleotide sequence ID" value="NM_001028487.8"/>
</dbReference>
<dbReference type="ExpressionAtlas" id="Q17973">
    <property type="expression patterns" value="baseline and differential"/>
</dbReference>
<dbReference type="CTD" id="179725"/>
<dbReference type="GO" id="GO:0005764">
    <property type="term" value="C:lysosome"/>
    <property type="evidence" value="ECO:0000318"/>
    <property type="project" value="GO_Central"/>
</dbReference>
<gene>
    <name evidence="6 8" type="primary">ril-2</name>
    <name evidence="8" type="ORF">C14C10.3</name>
    <name evidence="6" type="ORF">CELE_C14C10.3</name>
</gene>
<dbReference type="GO" id="GO:0007040">
    <property type="term" value="P:lysosome organization"/>
    <property type="evidence" value="ECO:0000318"/>
    <property type="project" value="GO_Central"/>
</dbReference>
<evidence type="ECO:0000256" key="2">
    <source>
        <dbReference type="ARBA" id="ARBA00022692"/>
    </source>
</evidence>
<dbReference type="Proteomes" id="UP000001940">
    <property type="component" value="Chromosome V"/>
</dbReference>
<keyword evidence="7" id="KW-1185">Reference proteome</keyword>
<dbReference type="eggNOG" id="ENOG502SD6W">
    <property type="taxonomic scope" value="Eukaryota"/>
</dbReference>
<evidence type="ECO:0000256" key="1">
    <source>
        <dbReference type="ARBA" id="ARBA00004127"/>
    </source>
</evidence>
<dbReference type="EMBL" id="BX284605">
    <property type="protein sequence ID" value="CAA98427.1"/>
    <property type="molecule type" value="Genomic_DNA"/>
</dbReference>
<dbReference type="KEGG" id="cel:CELE_C14C10.3"/>
<dbReference type="InterPro" id="IPR003492">
    <property type="entry name" value="Battenin_disease_Cln3"/>
</dbReference>
<keyword evidence="4" id="KW-0472">Membrane</keyword>
<dbReference type="GO" id="GO:0016020">
    <property type="term" value="C:membrane"/>
    <property type="evidence" value="ECO:0007669"/>
    <property type="project" value="InterPro"/>
</dbReference>
<dbReference type="InParanoid" id="Q17973"/>
<dbReference type="Bgee" id="WBGene00007586">
    <property type="expression patterns" value="Expressed in larva and 4 other cell types or tissues"/>
</dbReference>
<evidence type="ECO:0000256" key="5">
    <source>
        <dbReference type="SAM" id="MobiDB-lite"/>
    </source>
</evidence>
<dbReference type="GeneID" id="179725"/>